<keyword evidence="4" id="KW-1185">Reference proteome</keyword>
<feature type="domain" description="MaoC-like" evidence="2">
    <location>
        <begin position="18"/>
        <end position="98"/>
    </location>
</feature>
<dbReference type="PANTHER" id="PTHR43841">
    <property type="entry name" value="3-HYDROXYACYL-THIOESTER DEHYDRATASE HTDX-RELATED"/>
    <property type="match status" value="1"/>
</dbReference>
<comment type="caution">
    <text evidence="3">The sequence shown here is derived from an EMBL/GenBank/DDBJ whole genome shotgun (WGS) entry which is preliminary data.</text>
</comment>
<sequence>MSARISYDEVSVGQQIAEEVVTLRRVDLLRYCGACSDFTGTHWNERIAKSVGLPNVISHGTLNIAVATRIVSDWLGDPAAVLGYDVTRFSHPVVVPDDDEGGHMIVRAVVEDKADDRRAVIRLTAKTPDGKQVMGGARVSVQLA</sequence>
<dbReference type="InterPro" id="IPR002539">
    <property type="entry name" value="MaoC-like_dom"/>
</dbReference>
<name>A0A164LID4_9NOCA</name>
<proteinExistence type="inferred from homology"/>
<dbReference type="OrthoDB" id="9800237at2"/>
<organism evidence="3 4">
    <name type="scientific">Nocardia terpenica</name>
    <dbReference type="NCBI Taxonomy" id="455432"/>
    <lineage>
        <taxon>Bacteria</taxon>
        <taxon>Bacillati</taxon>
        <taxon>Actinomycetota</taxon>
        <taxon>Actinomycetes</taxon>
        <taxon>Mycobacteriales</taxon>
        <taxon>Nocardiaceae</taxon>
        <taxon>Nocardia</taxon>
    </lineage>
</organism>
<comment type="similarity">
    <text evidence="1">Belongs to the enoyl-CoA hydratase/isomerase family.</text>
</comment>
<dbReference type="Proteomes" id="UP000076512">
    <property type="component" value="Unassembled WGS sequence"/>
</dbReference>
<dbReference type="RefSeq" id="WP_067588362.1">
    <property type="nucleotide sequence ID" value="NZ_JABMCZ010000005.1"/>
</dbReference>
<evidence type="ECO:0000313" key="4">
    <source>
        <dbReference type="Proteomes" id="UP000076512"/>
    </source>
</evidence>
<evidence type="ECO:0000313" key="3">
    <source>
        <dbReference type="EMBL" id="KZM72445.1"/>
    </source>
</evidence>
<dbReference type="Gene3D" id="3.10.129.10">
    <property type="entry name" value="Hotdog Thioesterase"/>
    <property type="match status" value="1"/>
</dbReference>
<reference evidence="3 4" key="1">
    <citation type="submission" date="2016-04" db="EMBL/GenBank/DDBJ databases">
        <authorList>
            <person name="Evans L.H."/>
            <person name="Alamgir A."/>
            <person name="Owens N."/>
            <person name="Weber N.D."/>
            <person name="Virtaneva K."/>
            <person name="Barbian K."/>
            <person name="Babar A."/>
            <person name="Rosenke K."/>
        </authorList>
    </citation>
    <scope>NUCLEOTIDE SEQUENCE [LARGE SCALE GENOMIC DNA]</scope>
    <source>
        <strain evidence="3 4">IFM 0406</strain>
    </source>
</reference>
<accession>A0A164LID4</accession>
<dbReference type="PANTHER" id="PTHR43841:SF3">
    <property type="entry name" value="(3R)-HYDROXYACYL-ACP DEHYDRATASE SUBUNIT HADB"/>
    <property type="match status" value="1"/>
</dbReference>
<dbReference type="Pfam" id="PF01575">
    <property type="entry name" value="MaoC_dehydratas"/>
    <property type="match status" value="1"/>
</dbReference>
<dbReference type="EMBL" id="LWGR01000007">
    <property type="protein sequence ID" value="KZM72445.1"/>
    <property type="molecule type" value="Genomic_DNA"/>
</dbReference>
<protein>
    <submittedName>
        <fullName evidence="3">Dehydratase</fullName>
    </submittedName>
</protein>
<evidence type="ECO:0000256" key="1">
    <source>
        <dbReference type="ARBA" id="ARBA00005254"/>
    </source>
</evidence>
<evidence type="ECO:0000259" key="2">
    <source>
        <dbReference type="Pfam" id="PF01575"/>
    </source>
</evidence>
<gene>
    <name evidence="3" type="ORF">AWN90_26900</name>
</gene>
<dbReference type="AlphaFoldDB" id="A0A164LID4"/>
<dbReference type="STRING" id="455432.AWN90_26900"/>
<dbReference type="SUPFAM" id="SSF54637">
    <property type="entry name" value="Thioesterase/thiol ester dehydrase-isomerase"/>
    <property type="match status" value="1"/>
</dbReference>
<dbReference type="InterPro" id="IPR029069">
    <property type="entry name" value="HotDog_dom_sf"/>
</dbReference>